<name>A0A0S8FUX7_UNCW3</name>
<dbReference type="STRING" id="1703779.AMJ83_01900"/>
<keyword evidence="1" id="KW-0812">Transmembrane</keyword>
<dbReference type="PATRIC" id="fig|1703779.3.peg.1940"/>
<accession>A0A0S8FUX7</accession>
<dbReference type="Proteomes" id="UP000051373">
    <property type="component" value="Unassembled WGS sequence"/>
</dbReference>
<keyword evidence="1" id="KW-1133">Transmembrane helix</keyword>
<evidence type="ECO:0000256" key="1">
    <source>
        <dbReference type="SAM" id="Phobius"/>
    </source>
</evidence>
<proteinExistence type="predicted"/>
<feature type="transmembrane region" description="Helical" evidence="1">
    <location>
        <begin position="169"/>
        <end position="194"/>
    </location>
</feature>
<dbReference type="AlphaFoldDB" id="A0A0S8FUX7"/>
<evidence type="ECO:0000313" key="2">
    <source>
        <dbReference type="EMBL" id="KPK64487.1"/>
    </source>
</evidence>
<comment type="caution">
    <text evidence="2">The sequence shown here is derived from an EMBL/GenBank/DDBJ whole genome shotgun (WGS) entry which is preliminary data.</text>
</comment>
<keyword evidence="1" id="KW-0472">Membrane</keyword>
<sequence>MFAKIVRELKDHAPFTALGTLSGIAIMLLFSVAHVPRASSDTLFWCLHPTHVLLSALVTAAMYRLNTRAGLVRTLIIGYVGSVGIATLSDSLIPYVGELLLGMPNRGIHLGFIEKWWLINPLVALGIIIACIWPRTRIPHAGHVFLSTWASLFHMTMASGDRLTPLEMFIIPLFLFLAVWLPCCTSDIVFPLLFTKGNASAKYESLTPERFSL</sequence>
<evidence type="ECO:0000313" key="3">
    <source>
        <dbReference type="Proteomes" id="UP000051373"/>
    </source>
</evidence>
<feature type="transmembrane region" description="Helical" evidence="1">
    <location>
        <begin position="42"/>
        <end position="63"/>
    </location>
</feature>
<protein>
    <submittedName>
        <fullName evidence="2">Uncharacterized protein</fullName>
    </submittedName>
</protein>
<organism evidence="2 3">
    <name type="scientific">candidate division WOR_3 bacterium SM23_42</name>
    <dbReference type="NCBI Taxonomy" id="1703779"/>
    <lineage>
        <taxon>Bacteria</taxon>
        <taxon>Bacteria division WOR-3</taxon>
    </lineage>
</organism>
<feature type="transmembrane region" description="Helical" evidence="1">
    <location>
        <begin position="140"/>
        <end position="157"/>
    </location>
</feature>
<reference evidence="2 3" key="1">
    <citation type="journal article" date="2015" name="Microbiome">
        <title>Genomic resolution of linkages in carbon, nitrogen, and sulfur cycling among widespread estuary sediment bacteria.</title>
        <authorList>
            <person name="Baker B.J."/>
            <person name="Lazar C.S."/>
            <person name="Teske A.P."/>
            <person name="Dick G.J."/>
        </authorList>
    </citation>
    <scope>NUCLEOTIDE SEQUENCE [LARGE SCALE GENOMIC DNA]</scope>
    <source>
        <strain evidence="2">SM23_42</strain>
    </source>
</reference>
<gene>
    <name evidence="2" type="ORF">AMJ83_01900</name>
</gene>
<feature type="transmembrane region" description="Helical" evidence="1">
    <location>
        <begin position="116"/>
        <end position="133"/>
    </location>
</feature>
<dbReference type="EMBL" id="LJUJ01000002">
    <property type="protein sequence ID" value="KPK64487.1"/>
    <property type="molecule type" value="Genomic_DNA"/>
</dbReference>
<feature type="transmembrane region" description="Helical" evidence="1">
    <location>
        <begin position="75"/>
        <end position="96"/>
    </location>
</feature>
<feature type="transmembrane region" description="Helical" evidence="1">
    <location>
        <begin position="12"/>
        <end position="36"/>
    </location>
</feature>